<comment type="caution">
    <text evidence="3">The sequence shown here is derived from an EMBL/GenBank/DDBJ whole genome shotgun (WGS) entry which is preliminary data.</text>
</comment>
<feature type="transmembrane region" description="Helical" evidence="1">
    <location>
        <begin position="88"/>
        <end position="121"/>
    </location>
</feature>
<organism evidence="3 4">
    <name type="scientific">Rossellomorea vietnamensis</name>
    <dbReference type="NCBI Taxonomy" id="218284"/>
    <lineage>
        <taxon>Bacteria</taxon>
        <taxon>Bacillati</taxon>
        <taxon>Bacillota</taxon>
        <taxon>Bacilli</taxon>
        <taxon>Bacillales</taxon>
        <taxon>Bacillaceae</taxon>
        <taxon>Rossellomorea</taxon>
    </lineage>
</organism>
<sequence length="131" mass="13587">MGVIGIILSALFAVMGFILNANSGAMQEMVEEEFSQDPTLTAEDTNFILQSMESVGPFLIGLGLISSILGLIAVLLIKGNKKPVIAGILFILAALVVGLGTVGAGFLPGILFLVAGIMAFVRKPKDVNDAP</sequence>
<dbReference type="Proteomes" id="UP000323317">
    <property type="component" value="Unassembled WGS sequence"/>
</dbReference>
<dbReference type="InterPro" id="IPR025273">
    <property type="entry name" value="DUF4064"/>
</dbReference>
<keyword evidence="1" id="KW-1133">Transmembrane helix</keyword>
<evidence type="ECO:0000259" key="2">
    <source>
        <dbReference type="Pfam" id="PF13273"/>
    </source>
</evidence>
<gene>
    <name evidence="3" type="ORF">FZC79_00005</name>
</gene>
<evidence type="ECO:0000313" key="4">
    <source>
        <dbReference type="Proteomes" id="UP000323317"/>
    </source>
</evidence>
<dbReference type="AlphaFoldDB" id="A0A5D4KNG1"/>
<feature type="transmembrane region" description="Helical" evidence="1">
    <location>
        <begin position="55"/>
        <end position="76"/>
    </location>
</feature>
<dbReference type="Pfam" id="PF13273">
    <property type="entry name" value="DUF4064"/>
    <property type="match status" value="1"/>
</dbReference>
<dbReference type="EMBL" id="VTEH01000001">
    <property type="protein sequence ID" value="TYR77863.1"/>
    <property type="molecule type" value="Genomic_DNA"/>
</dbReference>
<reference evidence="3 4" key="1">
    <citation type="submission" date="2019-08" db="EMBL/GenBank/DDBJ databases">
        <title>Bacillus genomes from the desert of Cuatro Cienegas, Coahuila.</title>
        <authorList>
            <person name="Olmedo-Alvarez G."/>
        </authorList>
    </citation>
    <scope>NUCLEOTIDE SEQUENCE [LARGE SCALE GENOMIC DNA]</scope>
    <source>
        <strain evidence="3 4">CH40_1T</strain>
    </source>
</reference>
<name>A0A5D4KNG1_9BACI</name>
<protein>
    <submittedName>
        <fullName evidence="3">DUF4064 domain-containing protein</fullName>
    </submittedName>
</protein>
<keyword evidence="1" id="KW-0472">Membrane</keyword>
<keyword evidence="1" id="KW-0812">Transmembrane</keyword>
<evidence type="ECO:0000313" key="3">
    <source>
        <dbReference type="EMBL" id="TYR77863.1"/>
    </source>
</evidence>
<feature type="domain" description="DUF4064" evidence="2">
    <location>
        <begin position="1"/>
        <end position="97"/>
    </location>
</feature>
<accession>A0A5D4KNG1</accession>
<evidence type="ECO:0000256" key="1">
    <source>
        <dbReference type="SAM" id="Phobius"/>
    </source>
</evidence>
<proteinExistence type="predicted"/>